<dbReference type="GO" id="GO:0005975">
    <property type="term" value="P:carbohydrate metabolic process"/>
    <property type="evidence" value="ECO:0007669"/>
    <property type="project" value="InterPro"/>
</dbReference>
<dbReference type="GO" id="GO:0008061">
    <property type="term" value="F:chitin binding"/>
    <property type="evidence" value="ECO:0007669"/>
    <property type="project" value="InterPro"/>
</dbReference>
<comment type="similarity">
    <text evidence="4">Belongs to the glycosyl hydrolase 18 family.</text>
</comment>
<comment type="caution">
    <text evidence="7">The sequence shown here is derived from an EMBL/GenBank/DDBJ whole genome shotgun (WGS) entry which is preliminary data.</text>
</comment>
<name>A0A8J2KV25_9HEXA</name>
<evidence type="ECO:0000256" key="4">
    <source>
        <dbReference type="RuleBase" id="RU004453"/>
    </source>
</evidence>
<dbReference type="GO" id="GO:0006032">
    <property type="term" value="P:chitin catabolic process"/>
    <property type="evidence" value="ECO:0007669"/>
    <property type="project" value="TreeGrafter"/>
</dbReference>
<accession>A0A8J2KV25</accession>
<dbReference type="OrthoDB" id="73875at2759"/>
<dbReference type="GO" id="GO:0004568">
    <property type="term" value="F:chitinase activity"/>
    <property type="evidence" value="ECO:0007669"/>
    <property type="project" value="TreeGrafter"/>
</dbReference>
<feature type="compositionally biased region" description="Pro residues" evidence="5">
    <location>
        <begin position="1"/>
        <end position="11"/>
    </location>
</feature>
<gene>
    <name evidence="7" type="ORF">AFUS01_LOCUS30100</name>
</gene>
<evidence type="ECO:0000259" key="6">
    <source>
        <dbReference type="PROSITE" id="PS51910"/>
    </source>
</evidence>
<dbReference type="Pfam" id="PF00704">
    <property type="entry name" value="Glyco_hydro_18"/>
    <property type="match status" value="1"/>
</dbReference>
<dbReference type="PANTHER" id="PTHR11177:SF359">
    <property type="entry name" value="CHITINASE 10-RELATED"/>
    <property type="match status" value="1"/>
</dbReference>
<dbReference type="InterPro" id="IPR001579">
    <property type="entry name" value="Glyco_hydro_18_chit_AS"/>
</dbReference>
<sequence>MPQDPLKPPQCPASAPKPEWGWEPATATETNTARPLDIPPSDYKVVCYFTNWAWYRPGQGRYKPSDIDYNLCTHIAYGFAVLDPTNLVVRPHDGWADLDNKFYRQVVQLKARGLKVVLAIGGWNDSAGDKYSRLVNNPAARRKFIQHVIEFLEKHCFDGLDLDWEYPKCWQVDCSKGPASDKQAFADFVREISIAFKPRGLLLSSAVSPSKTVIDEG</sequence>
<keyword evidence="2 3" id="KW-0326">Glycosidase</keyword>
<dbReference type="Proteomes" id="UP000708208">
    <property type="component" value="Unassembled WGS sequence"/>
</dbReference>
<keyword evidence="1 3" id="KW-0378">Hydrolase</keyword>
<dbReference type="InterPro" id="IPR011583">
    <property type="entry name" value="Chitinase_II/V-like_cat"/>
</dbReference>
<evidence type="ECO:0000256" key="1">
    <source>
        <dbReference type="ARBA" id="ARBA00022801"/>
    </source>
</evidence>
<evidence type="ECO:0000256" key="2">
    <source>
        <dbReference type="ARBA" id="ARBA00023295"/>
    </source>
</evidence>
<evidence type="ECO:0000313" key="8">
    <source>
        <dbReference type="Proteomes" id="UP000708208"/>
    </source>
</evidence>
<proteinExistence type="inferred from homology"/>
<dbReference type="PROSITE" id="PS01095">
    <property type="entry name" value="GH18_1"/>
    <property type="match status" value="1"/>
</dbReference>
<dbReference type="InterPro" id="IPR050314">
    <property type="entry name" value="Glycosyl_Hydrlase_18"/>
</dbReference>
<dbReference type="SMART" id="SM00636">
    <property type="entry name" value="Glyco_18"/>
    <property type="match status" value="1"/>
</dbReference>
<keyword evidence="8" id="KW-1185">Reference proteome</keyword>
<protein>
    <recommendedName>
        <fullName evidence="6">GH18 domain-containing protein</fullName>
    </recommendedName>
</protein>
<dbReference type="GO" id="GO:0005576">
    <property type="term" value="C:extracellular region"/>
    <property type="evidence" value="ECO:0007669"/>
    <property type="project" value="TreeGrafter"/>
</dbReference>
<feature type="region of interest" description="Disordered" evidence="5">
    <location>
        <begin position="1"/>
        <end position="24"/>
    </location>
</feature>
<dbReference type="PROSITE" id="PS51910">
    <property type="entry name" value="GH18_2"/>
    <property type="match status" value="1"/>
</dbReference>
<feature type="domain" description="GH18" evidence="6">
    <location>
        <begin position="43"/>
        <end position="217"/>
    </location>
</feature>
<dbReference type="AlphaFoldDB" id="A0A8J2KV25"/>
<evidence type="ECO:0000313" key="7">
    <source>
        <dbReference type="EMBL" id="CAG7819669.1"/>
    </source>
</evidence>
<evidence type="ECO:0000256" key="5">
    <source>
        <dbReference type="SAM" id="MobiDB-lite"/>
    </source>
</evidence>
<organism evidence="7 8">
    <name type="scientific">Allacma fusca</name>
    <dbReference type="NCBI Taxonomy" id="39272"/>
    <lineage>
        <taxon>Eukaryota</taxon>
        <taxon>Metazoa</taxon>
        <taxon>Ecdysozoa</taxon>
        <taxon>Arthropoda</taxon>
        <taxon>Hexapoda</taxon>
        <taxon>Collembola</taxon>
        <taxon>Symphypleona</taxon>
        <taxon>Sminthuridae</taxon>
        <taxon>Allacma</taxon>
    </lineage>
</organism>
<evidence type="ECO:0000256" key="3">
    <source>
        <dbReference type="RuleBase" id="RU000489"/>
    </source>
</evidence>
<dbReference type="PANTHER" id="PTHR11177">
    <property type="entry name" value="CHITINASE"/>
    <property type="match status" value="1"/>
</dbReference>
<reference evidence="7" key="1">
    <citation type="submission" date="2021-06" db="EMBL/GenBank/DDBJ databases">
        <authorList>
            <person name="Hodson N. C."/>
            <person name="Mongue J. A."/>
            <person name="Jaron S. K."/>
        </authorList>
    </citation>
    <scope>NUCLEOTIDE SEQUENCE</scope>
</reference>
<dbReference type="InterPro" id="IPR001223">
    <property type="entry name" value="Glyco_hydro18_cat"/>
</dbReference>
<dbReference type="EMBL" id="CAJVCH010456111">
    <property type="protein sequence ID" value="CAG7819669.1"/>
    <property type="molecule type" value="Genomic_DNA"/>
</dbReference>